<keyword evidence="3" id="KW-1185">Reference proteome</keyword>
<feature type="compositionally biased region" description="Basic and acidic residues" evidence="1">
    <location>
        <begin position="1"/>
        <end position="12"/>
    </location>
</feature>
<sequence length="635" mass="71156">MTTESSDAKRPMVGEGHTSSNNAGVAAKSESIPDELRRLADEHFSAVVSKLPTDRMERFLFFVEVVRANDYWGVFAQASIETPEWQFDMMQWGWNMAVATLFEPVEVVGAFPMMRSTQETRRIAIGFLQDLGKVSLLRRLSDMAHYGIVGVERQDDFLEIKVSSYATAQFADVKEMDQLRLAETRIRSGDTQWQVVSMREAEKNPTNAMAFWAKANSPVKRWLKPDIEIEKLILTLVRPWETKWGTMVAYGAYIEVDKHFMAEALELATGWRASAGLHPDAKLGSITGADVASVMVALISLHLKHVYSVVIAAKHFKEISIAQSLAIWGPRQELEESISLMSGLSKATVHAVFDVIALTADRAKQMANHSTPLMPLLFDLGNGFVLRPVASLTRNPFTAATTLHRWEDPRSTNAIAADRESWMRSDLYGLFKGNRYKCILGNIKLRCGPTVVTDVDAAVYDTCTGELGIFQLKWQDYSTSDVRQLRSKASNLAAELQSWTQATQEWISTNGFRSLEQSLRLKPKRGEIIRSVYLFAISRSAARTQGYGIPINPPQLAISVWAQFMRTRTDVGPSPNVLQDLHKRLIEERESTLIAEPIPVSIQLAGKTVHIHNLWNRWDKSADEAPTPSAGMHSF</sequence>
<dbReference type="EMBL" id="SNXW01000010">
    <property type="protein sequence ID" value="TDP80794.1"/>
    <property type="molecule type" value="Genomic_DNA"/>
</dbReference>
<dbReference type="OrthoDB" id="7068921at2"/>
<name>A0A4R6R507_9BURK</name>
<feature type="region of interest" description="Disordered" evidence="1">
    <location>
        <begin position="1"/>
        <end position="27"/>
    </location>
</feature>
<organism evidence="2 3">
    <name type="scientific">Aquabacterium commune</name>
    <dbReference type="NCBI Taxonomy" id="70586"/>
    <lineage>
        <taxon>Bacteria</taxon>
        <taxon>Pseudomonadati</taxon>
        <taxon>Pseudomonadota</taxon>
        <taxon>Betaproteobacteria</taxon>
        <taxon>Burkholderiales</taxon>
        <taxon>Aquabacterium</taxon>
    </lineage>
</organism>
<protein>
    <submittedName>
        <fullName evidence="2">Uncharacterized protein</fullName>
    </submittedName>
</protein>
<accession>A0A4R6R507</accession>
<dbReference type="Proteomes" id="UP000294593">
    <property type="component" value="Unassembled WGS sequence"/>
</dbReference>
<gene>
    <name evidence="2" type="ORF">EV672_1109</name>
</gene>
<dbReference type="RefSeq" id="WP_133610724.1">
    <property type="nucleotide sequence ID" value="NZ_SNXW01000010.1"/>
</dbReference>
<evidence type="ECO:0000313" key="2">
    <source>
        <dbReference type="EMBL" id="TDP80794.1"/>
    </source>
</evidence>
<comment type="caution">
    <text evidence="2">The sequence shown here is derived from an EMBL/GenBank/DDBJ whole genome shotgun (WGS) entry which is preliminary data.</text>
</comment>
<proteinExistence type="predicted"/>
<dbReference type="AlphaFoldDB" id="A0A4R6R507"/>
<evidence type="ECO:0000256" key="1">
    <source>
        <dbReference type="SAM" id="MobiDB-lite"/>
    </source>
</evidence>
<evidence type="ECO:0000313" key="3">
    <source>
        <dbReference type="Proteomes" id="UP000294593"/>
    </source>
</evidence>
<reference evidence="2 3" key="1">
    <citation type="submission" date="2019-03" db="EMBL/GenBank/DDBJ databases">
        <title>Genomic Encyclopedia of Type Strains, Phase IV (KMG-IV): sequencing the most valuable type-strain genomes for metagenomic binning, comparative biology and taxonomic classification.</title>
        <authorList>
            <person name="Goeker M."/>
        </authorList>
    </citation>
    <scope>NUCLEOTIDE SEQUENCE [LARGE SCALE GENOMIC DNA]</scope>
    <source>
        <strain evidence="2 3">DSM 11901</strain>
    </source>
</reference>